<dbReference type="Proteomes" id="UP000001610">
    <property type="component" value="Unassembled WGS sequence"/>
</dbReference>
<dbReference type="HOGENOM" id="CLU_2120965_0_0_1"/>
<dbReference type="AlphaFoldDB" id="G3J521"/>
<gene>
    <name evidence="2" type="ORF">CCM_01442</name>
</gene>
<sequence length="114" mass="12728">MGPSRQLCLSSLETAFMEKRVKEAFSKPPQVSVRSPYVGWFRVPLQFRIDSIVCSRALGLVRISADIDAVTADDGIECKSHQQARPRSQRGKEEPSKTFLSMEKFPSIQVIVSG</sequence>
<reference evidence="2 3" key="1">
    <citation type="journal article" date="2011" name="Genome Biol.">
        <title>Genome sequence of the insect pathogenic fungus Cordyceps militaris, a valued traditional Chinese medicine.</title>
        <authorList>
            <person name="Zheng P."/>
            <person name="Xia Y."/>
            <person name="Xiao G."/>
            <person name="Xiong C."/>
            <person name="Hu X."/>
            <person name="Zhang S."/>
            <person name="Zheng H."/>
            <person name="Huang Y."/>
            <person name="Zhou Y."/>
            <person name="Wang S."/>
            <person name="Zhao G.P."/>
            <person name="Liu X."/>
            <person name="St Leger R.J."/>
            <person name="Wang C."/>
        </authorList>
    </citation>
    <scope>NUCLEOTIDE SEQUENCE [LARGE SCALE GENOMIC DNA]</scope>
    <source>
        <strain evidence="2 3">CM01</strain>
    </source>
</reference>
<evidence type="ECO:0000313" key="2">
    <source>
        <dbReference type="EMBL" id="EGX96784.1"/>
    </source>
</evidence>
<name>G3J521_CORMM</name>
<dbReference type="EMBL" id="JH126399">
    <property type="protein sequence ID" value="EGX96784.1"/>
    <property type="molecule type" value="Genomic_DNA"/>
</dbReference>
<organism evidence="2 3">
    <name type="scientific">Cordyceps militaris (strain CM01)</name>
    <name type="common">Caterpillar fungus</name>
    <dbReference type="NCBI Taxonomy" id="983644"/>
    <lineage>
        <taxon>Eukaryota</taxon>
        <taxon>Fungi</taxon>
        <taxon>Dikarya</taxon>
        <taxon>Ascomycota</taxon>
        <taxon>Pezizomycotina</taxon>
        <taxon>Sordariomycetes</taxon>
        <taxon>Hypocreomycetidae</taxon>
        <taxon>Hypocreales</taxon>
        <taxon>Cordycipitaceae</taxon>
        <taxon>Cordyceps</taxon>
    </lineage>
</organism>
<dbReference type="KEGG" id="cmt:CCM_01442"/>
<dbReference type="InParanoid" id="G3J521"/>
<dbReference type="GeneID" id="18163473"/>
<evidence type="ECO:0000313" key="3">
    <source>
        <dbReference type="Proteomes" id="UP000001610"/>
    </source>
</evidence>
<keyword evidence="3" id="KW-1185">Reference proteome</keyword>
<protein>
    <submittedName>
        <fullName evidence="2">Uncharacterized protein</fullName>
    </submittedName>
</protein>
<proteinExistence type="predicted"/>
<dbReference type="VEuPathDB" id="FungiDB:CCM_01442"/>
<accession>G3J521</accession>
<evidence type="ECO:0000256" key="1">
    <source>
        <dbReference type="SAM" id="MobiDB-lite"/>
    </source>
</evidence>
<feature type="region of interest" description="Disordered" evidence="1">
    <location>
        <begin position="78"/>
        <end position="100"/>
    </location>
</feature>
<dbReference type="RefSeq" id="XP_006666661.1">
    <property type="nucleotide sequence ID" value="XM_006666598.1"/>
</dbReference>